<accession>A0ABD0KCM8</accession>
<gene>
    <name evidence="2" type="ORF">BaRGS_00023814</name>
</gene>
<evidence type="ECO:0000313" key="3">
    <source>
        <dbReference type="Proteomes" id="UP001519460"/>
    </source>
</evidence>
<dbReference type="AlphaFoldDB" id="A0ABD0KCM8"/>
<protein>
    <submittedName>
        <fullName evidence="2">Uncharacterized protein</fullName>
    </submittedName>
</protein>
<feature type="region of interest" description="Disordered" evidence="1">
    <location>
        <begin position="1"/>
        <end position="24"/>
    </location>
</feature>
<reference evidence="2 3" key="1">
    <citation type="journal article" date="2023" name="Sci. Data">
        <title>Genome assembly of the Korean intertidal mud-creeper Batillaria attramentaria.</title>
        <authorList>
            <person name="Patra A.K."/>
            <person name="Ho P.T."/>
            <person name="Jun S."/>
            <person name="Lee S.J."/>
            <person name="Kim Y."/>
            <person name="Won Y.J."/>
        </authorList>
    </citation>
    <scope>NUCLEOTIDE SEQUENCE [LARGE SCALE GENOMIC DNA]</scope>
    <source>
        <strain evidence="2">Wonlab-2016</strain>
    </source>
</reference>
<keyword evidence="3" id="KW-1185">Reference proteome</keyword>
<dbReference type="EMBL" id="JACVVK020000202">
    <property type="protein sequence ID" value="KAK7484894.1"/>
    <property type="molecule type" value="Genomic_DNA"/>
</dbReference>
<evidence type="ECO:0000256" key="1">
    <source>
        <dbReference type="SAM" id="MobiDB-lite"/>
    </source>
</evidence>
<sequence length="177" mass="19679">MHRSKHALARQGQNKGAVNRDPKLLLTTHSANPVSIYFRNTKFNPMNSQNKYSRCSGQAVPCWSSNSDGTAQYMSFAENSVRSIELRGGGWVYISCVTPHVAQLHEELNNDTTRVMNTHASRIHIHLVASRELTHNLTIFGFPVSQVERFHHEAARPSGAPAVVGNEEYILSTGVII</sequence>
<name>A0ABD0KCM8_9CAEN</name>
<proteinExistence type="predicted"/>
<organism evidence="2 3">
    <name type="scientific">Batillaria attramentaria</name>
    <dbReference type="NCBI Taxonomy" id="370345"/>
    <lineage>
        <taxon>Eukaryota</taxon>
        <taxon>Metazoa</taxon>
        <taxon>Spiralia</taxon>
        <taxon>Lophotrochozoa</taxon>
        <taxon>Mollusca</taxon>
        <taxon>Gastropoda</taxon>
        <taxon>Caenogastropoda</taxon>
        <taxon>Sorbeoconcha</taxon>
        <taxon>Cerithioidea</taxon>
        <taxon>Batillariidae</taxon>
        <taxon>Batillaria</taxon>
    </lineage>
</organism>
<dbReference type="Proteomes" id="UP001519460">
    <property type="component" value="Unassembled WGS sequence"/>
</dbReference>
<comment type="caution">
    <text evidence="2">The sequence shown here is derived from an EMBL/GenBank/DDBJ whole genome shotgun (WGS) entry which is preliminary data.</text>
</comment>
<evidence type="ECO:0000313" key="2">
    <source>
        <dbReference type="EMBL" id="KAK7484894.1"/>
    </source>
</evidence>